<evidence type="ECO:0000313" key="4">
    <source>
        <dbReference type="Proteomes" id="UP000199629"/>
    </source>
</evidence>
<dbReference type="RefSeq" id="WP_091260895.1">
    <property type="nucleotide sequence ID" value="NZ_FMCS01000002.1"/>
</dbReference>
<evidence type="ECO:0000256" key="1">
    <source>
        <dbReference type="SAM" id="SignalP"/>
    </source>
</evidence>
<evidence type="ECO:0000313" key="3">
    <source>
        <dbReference type="EMBL" id="SCE84385.1"/>
    </source>
</evidence>
<dbReference type="InterPro" id="IPR012347">
    <property type="entry name" value="Ferritin-like"/>
</dbReference>
<dbReference type="EMBL" id="FMCS01000002">
    <property type="protein sequence ID" value="SCE84385.1"/>
    <property type="molecule type" value="Genomic_DNA"/>
</dbReference>
<feature type="chain" id="PRO_5038601578" evidence="1">
    <location>
        <begin position="25"/>
        <end position="208"/>
    </location>
</feature>
<sequence>MFTRTLARPAALAGAALTAAFVLSACGGADHPTAGHDPSAATGTPTAGAAASFGAADVMFAQMMIPHHQQAVEMAGLAETRAADPEVKRLAAQIKAAQAPEIATMTGWLAAWGRPAPSASAGHGMPGMDHGTSGMMSEADLAKLAAASGSDFDRQFLTMMIAHHEGAVTMAKEETARGTHPDATALARQIVITQEGEIGAMRKLLDRL</sequence>
<dbReference type="PANTHER" id="PTHR36933">
    <property type="entry name" value="SLL0788 PROTEIN"/>
    <property type="match status" value="1"/>
</dbReference>
<dbReference type="PROSITE" id="PS51257">
    <property type="entry name" value="PROKAR_LIPOPROTEIN"/>
    <property type="match status" value="1"/>
</dbReference>
<name>A0A1C4VKP5_9ACTN</name>
<protein>
    <submittedName>
        <fullName evidence="3">Uncharacterized conserved protein, DUF305 family</fullName>
    </submittedName>
</protein>
<reference evidence="4" key="1">
    <citation type="submission" date="2016-06" db="EMBL/GenBank/DDBJ databases">
        <authorList>
            <person name="Varghese N."/>
            <person name="Submissions Spin"/>
        </authorList>
    </citation>
    <scope>NUCLEOTIDE SEQUENCE [LARGE SCALE GENOMIC DNA]</scope>
    <source>
        <strain evidence="4">DSM 45246</strain>
    </source>
</reference>
<keyword evidence="4" id="KW-1185">Reference proteome</keyword>
<dbReference type="Gene3D" id="1.20.1260.10">
    <property type="match status" value="1"/>
</dbReference>
<accession>A0A1C4VKP5</accession>
<keyword evidence="1" id="KW-0732">Signal</keyword>
<proteinExistence type="predicted"/>
<dbReference type="Proteomes" id="UP000199629">
    <property type="component" value="Unassembled WGS sequence"/>
</dbReference>
<dbReference type="InterPro" id="IPR005183">
    <property type="entry name" value="DUF305_CopM-like"/>
</dbReference>
<gene>
    <name evidence="3" type="ORF">GA0070214_102467</name>
</gene>
<dbReference type="AlphaFoldDB" id="A0A1C4VKP5"/>
<dbReference type="PANTHER" id="PTHR36933:SF1">
    <property type="entry name" value="SLL0788 PROTEIN"/>
    <property type="match status" value="1"/>
</dbReference>
<evidence type="ECO:0000259" key="2">
    <source>
        <dbReference type="Pfam" id="PF03713"/>
    </source>
</evidence>
<feature type="signal peptide" evidence="1">
    <location>
        <begin position="1"/>
        <end position="24"/>
    </location>
</feature>
<organism evidence="3 4">
    <name type="scientific">Micromonospora chaiyaphumensis</name>
    <dbReference type="NCBI Taxonomy" id="307119"/>
    <lineage>
        <taxon>Bacteria</taxon>
        <taxon>Bacillati</taxon>
        <taxon>Actinomycetota</taxon>
        <taxon>Actinomycetes</taxon>
        <taxon>Micromonosporales</taxon>
        <taxon>Micromonosporaceae</taxon>
        <taxon>Micromonospora</taxon>
    </lineage>
</organism>
<feature type="domain" description="DUF305" evidence="2">
    <location>
        <begin position="57"/>
        <end position="205"/>
    </location>
</feature>
<dbReference type="Pfam" id="PF03713">
    <property type="entry name" value="DUF305"/>
    <property type="match status" value="1"/>
</dbReference>